<feature type="compositionally biased region" description="Basic residues" evidence="1">
    <location>
        <begin position="30"/>
        <end position="39"/>
    </location>
</feature>
<protein>
    <submittedName>
        <fullName evidence="2">Uncharacterized protein</fullName>
    </submittedName>
</protein>
<evidence type="ECO:0000313" key="3">
    <source>
        <dbReference type="Proteomes" id="UP000000759"/>
    </source>
</evidence>
<dbReference type="Proteomes" id="UP000000759">
    <property type="component" value="Chromosome 19"/>
</dbReference>
<sequence length="327" mass="37558">MVATPCNSKASARKRAVSPSPHPSDESPKRQKRREKKVRFSPCRNEEHGFPIYEERMPREEKSTVRSSLWYTVLLSKSNRLTYHLFYFSKRSEYDNFLYDRVQTIRVFRTVGGEISMLEPNYCLRGLEPYKSPLLNTEMYSHRTAYRQTVLKEQSRQRRALEVNPQRIAQQVSHMSNWALSRAHKLAVLDAKDANEYYTSFEKKTHCTRIEGAECATATWISHQMAMSLRGISVTANTPYSPIFTSKKNPPVNVTQLKKWNALLVKQFVTLQKGKNTPLADSKLIEHANTKDCVEPKMSLKSLMANTRRRISATSTALPPIPDLGVS</sequence>
<dbReference type="AlphaFoldDB" id="B7G8I1"/>
<dbReference type="HOGENOM" id="CLU_901560_0_0_1"/>
<evidence type="ECO:0000313" key="2">
    <source>
        <dbReference type="EMBL" id="EEC45173.1"/>
    </source>
</evidence>
<accession>B7G8I1</accession>
<dbReference type="KEGG" id="pti:PHATRDRAFT_48824"/>
<name>B7G8I1_PHATC</name>
<dbReference type="GeneID" id="7195080"/>
<dbReference type="RefSeq" id="XP_002183473.1">
    <property type="nucleotide sequence ID" value="XM_002183437.1"/>
</dbReference>
<gene>
    <name evidence="2" type="ORF">PHATRDRAFT_48824</name>
</gene>
<keyword evidence="3" id="KW-1185">Reference proteome</keyword>
<feature type="region of interest" description="Disordered" evidence="1">
    <location>
        <begin position="1"/>
        <end position="40"/>
    </location>
</feature>
<feature type="compositionally biased region" description="Polar residues" evidence="1">
    <location>
        <begin position="1"/>
        <end position="10"/>
    </location>
</feature>
<dbReference type="OrthoDB" id="10664766at2759"/>
<reference evidence="2 3" key="1">
    <citation type="journal article" date="2008" name="Nature">
        <title>The Phaeodactylum genome reveals the evolutionary history of diatom genomes.</title>
        <authorList>
            <person name="Bowler C."/>
            <person name="Allen A.E."/>
            <person name="Badger J.H."/>
            <person name="Grimwood J."/>
            <person name="Jabbari K."/>
            <person name="Kuo A."/>
            <person name="Maheswari U."/>
            <person name="Martens C."/>
            <person name="Maumus F."/>
            <person name="Otillar R.P."/>
            <person name="Rayko E."/>
            <person name="Salamov A."/>
            <person name="Vandepoele K."/>
            <person name="Beszteri B."/>
            <person name="Gruber A."/>
            <person name="Heijde M."/>
            <person name="Katinka M."/>
            <person name="Mock T."/>
            <person name="Valentin K."/>
            <person name="Verret F."/>
            <person name="Berges J.A."/>
            <person name="Brownlee C."/>
            <person name="Cadoret J.P."/>
            <person name="Chiovitti A."/>
            <person name="Choi C.J."/>
            <person name="Coesel S."/>
            <person name="De Martino A."/>
            <person name="Detter J.C."/>
            <person name="Durkin C."/>
            <person name="Falciatore A."/>
            <person name="Fournet J."/>
            <person name="Haruta M."/>
            <person name="Huysman M.J."/>
            <person name="Jenkins B.D."/>
            <person name="Jiroutova K."/>
            <person name="Jorgensen R.E."/>
            <person name="Joubert Y."/>
            <person name="Kaplan A."/>
            <person name="Kroger N."/>
            <person name="Kroth P.G."/>
            <person name="La Roche J."/>
            <person name="Lindquist E."/>
            <person name="Lommer M."/>
            <person name="Martin-Jezequel V."/>
            <person name="Lopez P.J."/>
            <person name="Lucas S."/>
            <person name="Mangogna M."/>
            <person name="McGinnis K."/>
            <person name="Medlin L.K."/>
            <person name="Montsant A."/>
            <person name="Oudot-Le Secq M.P."/>
            <person name="Napoli C."/>
            <person name="Obornik M."/>
            <person name="Parker M.S."/>
            <person name="Petit J.L."/>
            <person name="Porcel B.M."/>
            <person name="Poulsen N."/>
            <person name="Robison M."/>
            <person name="Rychlewski L."/>
            <person name="Rynearson T.A."/>
            <person name="Schmutz J."/>
            <person name="Shapiro H."/>
            <person name="Siaut M."/>
            <person name="Stanley M."/>
            <person name="Sussman M.R."/>
            <person name="Taylor A.R."/>
            <person name="Vardi A."/>
            <person name="von Dassow P."/>
            <person name="Vyverman W."/>
            <person name="Willis A."/>
            <person name="Wyrwicz L.S."/>
            <person name="Rokhsar D.S."/>
            <person name="Weissenbach J."/>
            <person name="Armbrust E.V."/>
            <person name="Green B.R."/>
            <person name="Van de Peer Y."/>
            <person name="Grigoriev I.V."/>
        </authorList>
    </citation>
    <scope>NUCLEOTIDE SEQUENCE [LARGE SCALE GENOMIC DNA]</scope>
    <source>
        <strain evidence="2 3">CCAP 1055/1</strain>
    </source>
</reference>
<dbReference type="PaxDb" id="2850-Phatr48824"/>
<reference evidence="3" key="2">
    <citation type="submission" date="2008-08" db="EMBL/GenBank/DDBJ databases">
        <authorList>
            <consortium name="Diatom Consortium"/>
            <person name="Grigoriev I."/>
            <person name="Grimwood J."/>
            <person name="Kuo A."/>
            <person name="Otillar R.P."/>
            <person name="Salamov A."/>
            <person name="Detter J.C."/>
            <person name="Lindquist E."/>
            <person name="Shapiro H."/>
            <person name="Lucas S."/>
            <person name="Glavina del Rio T."/>
            <person name="Pitluck S."/>
            <person name="Rokhsar D."/>
            <person name="Bowler C."/>
        </authorList>
    </citation>
    <scope>GENOME REANNOTATION</scope>
    <source>
        <strain evidence="3">CCAP 1055/1</strain>
    </source>
</reference>
<proteinExistence type="predicted"/>
<evidence type="ECO:0000256" key="1">
    <source>
        <dbReference type="SAM" id="MobiDB-lite"/>
    </source>
</evidence>
<organism evidence="2 3">
    <name type="scientific">Phaeodactylum tricornutum (strain CCAP 1055/1)</name>
    <dbReference type="NCBI Taxonomy" id="556484"/>
    <lineage>
        <taxon>Eukaryota</taxon>
        <taxon>Sar</taxon>
        <taxon>Stramenopiles</taxon>
        <taxon>Ochrophyta</taxon>
        <taxon>Bacillariophyta</taxon>
        <taxon>Bacillariophyceae</taxon>
        <taxon>Bacillariophycidae</taxon>
        <taxon>Naviculales</taxon>
        <taxon>Phaeodactylaceae</taxon>
        <taxon>Phaeodactylum</taxon>
    </lineage>
</organism>
<dbReference type="InParanoid" id="B7G8I1"/>
<dbReference type="EMBL" id="CM000621">
    <property type="protein sequence ID" value="EEC45173.1"/>
    <property type="molecule type" value="Genomic_DNA"/>
</dbReference>